<dbReference type="EMBL" id="JARIHO010000007">
    <property type="protein sequence ID" value="KAJ7358103.1"/>
    <property type="molecule type" value="Genomic_DNA"/>
</dbReference>
<dbReference type="InterPro" id="IPR002347">
    <property type="entry name" value="SDR_fam"/>
</dbReference>
<dbReference type="Gene3D" id="3.40.50.720">
    <property type="entry name" value="NAD(P)-binding Rossmann-like Domain"/>
    <property type="match status" value="1"/>
</dbReference>
<dbReference type="InterPro" id="IPR052228">
    <property type="entry name" value="Sec_Metab_Biosynth_Oxidored"/>
</dbReference>
<dbReference type="Proteomes" id="UP001218218">
    <property type="component" value="Unassembled WGS sequence"/>
</dbReference>
<evidence type="ECO:0008006" key="4">
    <source>
        <dbReference type="Google" id="ProtNLM"/>
    </source>
</evidence>
<protein>
    <recommendedName>
        <fullName evidence="4">NAD(P)-binding protein</fullName>
    </recommendedName>
</protein>
<name>A0AAD7EXT7_9AGAR</name>
<dbReference type="PANTHER" id="PTHR47534:SF3">
    <property type="entry name" value="ALCOHOL DEHYDROGENASE-LIKE C-TERMINAL DOMAIN-CONTAINING PROTEIN"/>
    <property type="match status" value="1"/>
</dbReference>
<dbReference type="GO" id="GO:0016491">
    <property type="term" value="F:oxidoreductase activity"/>
    <property type="evidence" value="ECO:0007669"/>
    <property type="project" value="UniProtKB-KW"/>
</dbReference>
<dbReference type="PANTHER" id="PTHR47534">
    <property type="entry name" value="YALI0E05731P"/>
    <property type="match status" value="1"/>
</dbReference>
<dbReference type="AlphaFoldDB" id="A0AAD7EXT7"/>
<gene>
    <name evidence="2" type="ORF">DFH08DRAFT_770081</name>
</gene>
<keyword evidence="3" id="KW-1185">Reference proteome</keyword>
<accession>A0AAD7EXT7</accession>
<comment type="caution">
    <text evidence="2">The sequence shown here is derived from an EMBL/GenBank/DDBJ whole genome shotgun (WGS) entry which is preliminary data.</text>
</comment>
<evidence type="ECO:0000313" key="3">
    <source>
        <dbReference type="Proteomes" id="UP001218218"/>
    </source>
</evidence>
<dbReference type="Pfam" id="PF00106">
    <property type="entry name" value="adh_short"/>
    <property type="match status" value="1"/>
</dbReference>
<proteinExistence type="predicted"/>
<dbReference type="SUPFAM" id="SSF51735">
    <property type="entry name" value="NAD(P)-binding Rossmann-fold domains"/>
    <property type="match status" value="1"/>
</dbReference>
<evidence type="ECO:0000313" key="2">
    <source>
        <dbReference type="EMBL" id="KAJ7358103.1"/>
    </source>
</evidence>
<dbReference type="InterPro" id="IPR036291">
    <property type="entry name" value="NAD(P)-bd_dom_sf"/>
</dbReference>
<evidence type="ECO:0000256" key="1">
    <source>
        <dbReference type="ARBA" id="ARBA00023002"/>
    </source>
</evidence>
<sequence length="357" mass="37759">MPPLAVVEASNAAFSPSYIPVAVFVGGTSGVGQAMAEALARQTQGRAHIIIVGRNTTAAAEILAGFPKPKPTEAEDGWTHEFVACEAKSMASVRTVCAALSARLKRINFLVITAGGPQANSLTTSCLTSEGLNAKLAMRYFMRYLFTKELLPLLGAAQELGQHAHVMTVLGAGFGFPIRTTDLGLHEAHNRSIKFLQGLLPSAAAIKAHVTGFAYNDGLVAHFAAGHPAIAFTHILPGNVLTKGGSHIELGWLFAPLAWVLGYIKRVFSFTQDECAQYMLYGLLDTEPARGVFIRGQLGDVVSSHVFTGHEVQFDATSPTANKTGVLHGVRMKGYGGSDASVAGLIAYTEKVLSAIP</sequence>
<keyword evidence="1" id="KW-0560">Oxidoreductase</keyword>
<organism evidence="2 3">
    <name type="scientific">Mycena albidolilacea</name>
    <dbReference type="NCBI Taxonomy" id="1033008"/>
    <lineage>
        <taxon>Eukaryota</taxon>
        <taxon>Fungi</taxon>
        <taxon>Dikarya</taxon>
        <taxon>Basidiomycota</taxon>
        <taxon>Agaricomycotina</taxon>
        <taxon>Agaricomycetes</taxon>
        <taxon>Agaricomycetidae</taxon>
        <taxon>Agaricales</taxon>
        <taxon>Marasmiineae</taxon>
        <taxon>Mycenaceae</taxon>
        <taxon>Mycena</taxon>
    </lineage>
</organism>
<reference evidence="2" key="1">
    <citation type="submission" date="2023-03" db="EMBL/GenBank/DDBJ databases">
        <title>Massive genome expansion in bonnet fungi (Mycena s.s.) driven by repeated elements and novel gene families across ecological guilds.</title>
        <authorList>
            <consortium name="Lawrence Berkeley National Laboratory"/>
            <person name="Harder C.B."/>
            <person name="Miyauchi S."/>
            <person name="Viragh M."/>
            <person name="Kuo A."/>
            <person name="Thoen E."/>
            <person name="Andreopoulos B."/>
            <person name="Lu D."/>
            <person name="Skrede I."/>
            <person name="Drula E."/>
            <person name="Henrissat B."/>
            <person name="Morin E."/>
            <person name="Kohler A."/>
            <person name="Barry K."/>
            <person name="LaButti K."/>
            <person name="Morin E."/>
            <person name="Salamov A."/>
            <person name="Lipzen A."/>
            <person name="Mereny Z."/>
            <person name="Hegedus B."/>
            <person name="Baldrian P."/>
            <person name="Stursova M."/>
            <person name="Weitz H."/>
            <person name="Taylor A."/>
            <person name="Grigoriev I.V."/>
            <person name="Nagy L.G."/>
            <person name="Martin F."/>
            <person name="Kauserud H."/>
        </authorList>
    </citation>
    <scope>NUCLEOTIDE SEQUENCE</scope>
    <source>
        <strain evidence="2">CBHHK002</strain>
    </source>
</reference>